<dbReference type="InterPro" id="IPR018060">
    <property type="entry name" value="HTH_AraC"/>
</dbReference>
<sequence length="39" mass="4483">MDATSACLLVGYVSTSQFNRDYSRFFGSPPRRDIAKLRR</sequence>
<organism evidence="2 3">
    <name type="scientific">Paenibacillus radicis</name>
    <name type="common">ex Xue et al. 2023</name>
    <dbReference type="NCBI Taxonomy" id="2972489"/>
    <lineage>
        <taxon>Bacteria</taxon>
        <taxon>Bacillati</taxon>
        <taxon>Bacillota</taxon>
        <taxon>Bacilli</taxon>
        <taxon>Bacillales</taxon>
        <taxon>Paenibacillaceae</taxon>
        <taxon>Paenibacillus</taxon>
    </lineage>
</organism>
<evidence type="ECO:0000259" key="1">
    <source>
        <dbReference type="PROSITE" id="PS01124"/>
    </source>
</evidence>
<accession>A0ABT1YHS6</accession>
<name>A0ABT1YHS6_9BACL</name>
<evidence type="ECO:0000313" key="3">
    <source>
        <dbReference type="Proteomes" id="UP001300012"/>
    </source>
</evidence>
<keyword evidence="3" id="KW-1185">Reference proteome</keyword>
<gene>
    <name evidence="2" type="ORF">NV381_16140</name>
</gene>
<dbReference type="PROSITE" id="PS01124">
    <property type="entry name" value="HTH_ARAC_FAMILY_2"/>
    <property type="match status" value="1"/>
</dbReference>
<comment type="caution">
    <text evidence="2">The sequence shown here is derived from an EMBL/GenBank/DDBJ whole genome shotgun (WGS) entry which is preliminary data.</text>
</comment>
<evidence type="ECO:0000313" key="2">
    <source>
        <dbReference type="EMBL" id="MCR8632733.1"/>
    </source>
</evidence>
<proteinExistence type="predicted"/>
<protein>
    <recommendedName>
        <fullName evidence="1">HTH araC/xylS-type domain-containing protein</fullName>
    </recommendedName>
</protein>
<reference evidence="2 3" key="1">
    <citation type="submission" date="2022-08" db="EMBL/GenBank/DDBJ databases">
        <title>Paenibacillus endoradicis sp. nov., Paenibacillus radicibacter sp. nov and Paenibacillus pararadicis sp. nov., three cold-adapted plant growth-promoting bacteria isolated from root of Larix gmelinii in Great Khingan.</title>
        <authorList>
            <person name="Xue H."/>
        </authorList>
    </citation>
    <scope>NUCLEOTIDE SEQUENCE [LARGE SCALE GENOMIC DNA]</scope>
    <source>
        <strain evidence="2 3">N5-1-1-5</strain>
    </source>
</reference>
<dbReference type="EMBL" id="JANQBD010000011">
    <property type="protein sequence ID" value="MCR8632733.1"/>
    <property type="molecule type" value="Genomic_DNA"/>
</dbReference>
<dbReference type="Proteomes" id="UP001300012">
    <property type="component" value="Unassembled WGS sequence"/>
</dbReference>
<feature type="domain" description="HTH araC/xylS-type" evidence="1">
    <location>
        <begin position="1"/>
        <end position="36"/>
    </location>
</feature>